<dbReference type="EMBL" id="SHKL01000001">
    <property type="protein sequence ID" value="RZT85971.1"/>
    <property type="molecule type" value="Genomic_DNA"/>
</dbReference>
<dbReference type="PROSITE" id="PS51077">
    <property type="entry name" value="HTH_ICLR"/>
    <property type="match status" value="1"/>
</dbReference>
<evidence type="ECO:0000256" key="4">
    <source>
        <dbReference type="SAM" id="MobiDB-lite"/>
    </source>
</evidence>
<dbReference type="InterPro" id="IPR036388">
    <property type="entry name" value="WH-like_DNA-bd_sf"/>
</dbReference>
<dbReference type="SMART" id="SM00346">
    <property type="entry name" value="HTH_ICLR"/>
    <property type="match status" value="1"/>
</dbReference>
<dbReference type="GO" id="GO:0003700">
    <property type="term" value="F:DNA-binding transcription factor activity"/>
    <property type="evidence" value="ECO:0007669"/>
    <property type="project" value="TreeGrafter"/>
</dbReference>
<keyword evidence="2" id="KW-0238">DNA-binding</keyword>
<dbReference type="SUPFAM" id="SSF55781">
    <property type="entry name" value="GAF domain-like"/>
    <property type="match status" value="1"/>
</dbReference>
<evidence type="ECO:0000256" key="2">
    <source>
        <dbReference type="ARBA" id="ARBA00023125"/>
    </source>
</evidence>
<dbReference type="GO" id="GO:0045892">
    <property type="term" value="P:negative regulation of DNA-templated transcription"/>
    <property type="evidence" value="ECO:0007669"/>
    <property type="project" value="TreeGrafter"/>
</dbReference>
<keyword evidence="3" id="KW-0804">Transcription</keyword>
<name>A0A4Q7UYB6_PSEST</name>
<comment type="caution">
    <text evidence="7">The sequence shown here is derived from an EMBL/GenBank/DDBJ whole genome shotgun (WGS) entry which is preliminary data.</text>
</comment>
<evidence type="ECO:0000313" key="7">
    <source>
        <dbReference type="EMBL" id="RZT85971.1"/>
    </source>
</evidence>
<sequence>MTGPPQDRPGESPGRQGGPPPFSGRQPRAVRSTLAVLEEVVAAGPGVTAKEISGALGLPPATTYRLLNLLVAEEYLVRLPDLRGFALGRRAARLALPAVTTLPTAARGVLEHLRGMVRWGVHLASFDGGQLRIVDPDPDHPPSDADLLARYPQVSALGRLLLAEQPDWRALVRDLRTFTAHTVASPDELTARLAEVTRDGLARQCGELRADRGCLAVAVRAPGDGRLVAGLALSGPAHRIADPDPELVEALRDHARRLEPLLA</sequence>
<organism evidence="7 8">
    <name type="scientific">Pseudonocardia sediminis</name>
    <dbReference type="NCBI Taxonomy" id="1397368"/>
    <lineage>
        <taxon>Bacteria</taxon>
        <taxon>Bacillati</taxon>
        <taxon>Actinomycetota</taxon>
        <taxon>Actinomycetes</taxon>
        <taxon>Pseudonocardiales</taxon>
        <taxon>Pseudonocardiaceae</taxon>
        <taxon>Pseudonocardia</taxon>
    </lineage>
</organism>
<dbReference type="Pfam" id="PF01614">
    <property type="entry name" value="IclR_C"/>
    <property type="match status" value="1"/>
</dbReference>
<dbReference type="InterPro" id="IPR050707">
    <property type="entry name" value="HTH_MetabolicPath_Reg"/>
</dbReference>
<dbReference type="InterPro" id="IPR036390">
    <property type="entry name" value="WH_DNA-bd_sf"/>
</dbReference>
<dbReference type="InterPro" id="IPR029016">
    <property type="entry name" value="GAF-like_dom_sf"/>
</dbReference>
<dbReference type="Pfam" id="PF09339">
    <property type="entry name" value="HTH_IclR"/>
    <property type="match status" value="1"/>
</dbReference>
<dbReference type="AlphaFoldDB" id="A0A4Q7UYB6"/>
<gene>
    <name evidence="7" type="ORF">EV383_2859</name>
</gene>
<reference evidence="7 8" key="1">
    <citation type="submission" date="2019-02" db="EMBL/GenBank/DDBJ databases">
        <title>Sequencing the genomes of 1000 actinobacteria strains.</title>
        <authorList>
            <person name="Klenk H.-P."/>
        </authorList>
    </citation>
    <scope>NUCLEOTIDE SEQUENCE [LARGE SCALE GENOMIC DNA]</scope>
    <source>
        <strain evidence="7 8">DSM 45779</strain>
    </source>
</reference>
<dbReference type="Gene3D" id="3.30.450.40">
    <property type="match status" value="1"/>
</dbReference>
<feature type="domain" description="HTH iclR-type" evidence="5">
    <location>
        <begin position="27"/>
        <end position="89"/>
    </location>
</feature>
<accession>A0A4Q7UYB6</accession>
<keyword evidence="8" id="KW-1185">Reference proteome</keyword>
<evidence type="ECO:0000256" key="3">
    <source>
        <dbReference type="ARBA" id="ARBA00023163"/>
    </source>
</evidence>
<feature type="region of interest" description="Disordered" evidence="4">
    <location>
        <begin position="1"/>
        <end position="28"/>
    </location>
</feature>
<proteinExistence type="predicted"/>
<dbReference type="RefSeq" id="WP_130290349.1">
    <property type="nucleotide sequence ID" value="NZ_SHKL01000001.1"/>
</dbReference>
<keyword evidence="1" id="KW-0805">Transcription regulation</keyword>
<dbReference type="PANTHER" id="PTHR30136">
    <property type="entry name" value="HELIX-TURN-HELIX TRANSCRIPTIONAL REGULATOR, ICLR FAMILY"/>
    <property type="match status" value="1"/>
</dbReference>
<dbReference type="OrthoDB" id="5242615at2"/>
<dbReference type="Proteomes" id="UP000291591">
    <property type="component" value="Unassembled WGS sequence"/>
</dbReference>
<dbReference type="PROSITE" id="PS51078">
    <property type="entry name" value="ICLR_ED"/>
    <property type="match status" value="1"/>
</dbReference>
<dbReference type="PANTHER" id="PTHR30136:SF35">
    <property type="entry name" value="HTH-TYPE TRANSCRIPTIONAL REGULATOR RV1719"/>
    <property type="match status" value="1"/>
</dbReference>
<dbReference type="GO" id="GO:0003677">
    <property type="term" value="F:DNA binding"/>
    <property type="evidence" value="ECO:0007669"/>
    <property type="project" value="UniProtKB-KW"/>
</dbReference>
<dbReference type="InterPro" id="IPR014757">
    <property type="entry name" value="Tscrpt_reg_IclR_C"/>
</dbReference>
<dbReference type="Gene3D" id="1.10.10.10">
    <property type="entry name" value="Winged helix-like DNA-binding domain superfamily/Winged helix DNA-binding domain"/>
    <property type="match status" value="1"/>
</dbReference>
<evidence type="ECO:0000256" key="1">
    <source>
        <dbReference type="ARBA" id="ARBA00023015"/>
    </source>
</evidence>
<evidence type="ECO:0000313" key="8">
    <source>
        <dbReference type="Proteomes" id="UP000291591"/>
    </source>
</evidence>
<feature type="domain" description="IclR-ED" evidence="6">
    <location>
        <begin position="90"/>
        <end position="263"/>
    </location>
</feature>
<evidence type="ECO:0000259" key="6">
    <source>
        <dbReference type="PROSITE" id="PS51078"/>
    </source>
</evidence>
<evidence type="ECO:0000259" key="5">
    <source>
        <dbReference type="PROSITE" id="PS51077"/>
    </source>
</evidence>
<dbReference type="InterPro" id="IPR005471">
    <property type="entry name" value="Tscrpt_reg_IclR_N"/>
</dbReference>
<protein>
    <submittedName>
        <fullName evidence="7">IclR family transcriptional regulator</fullName>
    </submittedName>
</protein>
<dbReference type="SUPFAM" id="SSF46785">
    <property type="entry name" value="Winged helix' DNA-binding domain"/>
    <property type="match status" value="1"/>
</dbReference>